<keyword evidence="1" id="KW-0732">Signal</keyword>
<dbReference type="SUPFAM" id="SSF51261">
    <property type="entry name" value="Duplicated hybrid motif"/>
    <property type="match status" value="1"/>
</dbReference>
<feature type="coiled-coil region" evidence="2">
    <location>
        <begin position="31"/>
        <end position="107"/>
    </location>
</feature>
<sequence>MSLCKWRSLVAALVIGVFMTGSVIPGYASSLNDLIRRQQQTQNEMQSAQKKIKEEKANEKMVLQELDKLDKDIDAVQTEIGKIKEQLAAAEKQYNVVKVELAEAEDRLAERSAVLNVRVKDIYMNGQIGYLEVLLSSRDFTEFITRFEFLKRIVEQDSKLVEDIEAEKKDIENKKADLEVKLNEIRSIKNRYESRQSFLQTKLASRNEMLKDIRTRKAQYQEAYEELEEETEKLNQLIRELTRKRNTTVKGTGKFIWPVDGRITSEFGWRVHPILGTKRMHYGIDIAAPTGTSVQAADDGTVTFVGWMSGYGKVVVIDHGDGLTTTYAHLSSQLVSEGQEVKKGDKIAEVGSTGLSTGPHLDFSVRENGTPVNPRKYL</sequence>
<keyword evidence="7" id="KW-1185">Reference proteome</keyword>
<feature type="region of interest" description="Disordered" evidence="3">
    <location>
        <begin position="358"/>
        <end position="378"/>
    </location>
</feature>
<dbReference type="EMBL" id="LGTE01000031">
    <property type="protein sequence ID" value="KNZ68428.1"/>
    <property type="molecule type" value="Genomic_DNA"/>
</dbReference>
<evidence type="ECO:0000259" key="5">
    <source>
        <dbReference type="Pfam" id="PF24568"/>
    </source>
</evidence>
<name>A0A0L6VZ72_9FIRM</name>
<dbReference type="InterPro" id="IPR057309">
    <property type="entry name" value="PcsB_CC"/>
</dbReference>
<dbReference type="Pfam" id="PF24568">
    <property type="entry name" value="CC_PcsB"/>
    <property type="match status" value="1"/>
</dbReference>
<protein>
    <submittedName>
        <fullName evidence="6">Peptidase M23</fullName>
    </submittedName>
</protein>
<dbReference type="Pfam" id="PF01551">
    <property type="entry name" value="Peptidase_M23"/>
    <property type="match status" value="1"/>
</dbReference>
<dbReference type="InterPro" id="IPR011055">
    <property type="entry name" value="Dup_hybrid_motif"/>
</dbReference>
<dbReference type="GO" id="GO:0004222">
    <property type="term" value="F:metalloendopeptidase activity"/>
    <property type="evidence" value="ECO:0007669"/>
    <property type="project" value="TreeGrafter"/>
</dbReference>
<evidence type="ECO:0000256" key="3">
    <source>
        <dbReference type="SAM" id="MobiDB-lite"/>
    </source>
</evidence>
<feature type="domain" description="M23ase beta-sheet core" evidence="4">
    <location>
        <begin position="279"/>
        <end position="374"/>
    </location>
</feature>
<dbReference type="Proteomes" id="UP000037175">
    <property type="component" value="Unassembled WGS sequence"/>
</dbReference>
<organism evidence="6 7">
    <name type="scientific">Thermincola ferriacetica</name>
    <dbReference type="NCBI Taxonomy" id="281456"/>
    <lineage>
        <taxon>Bacteria</taxon>
        <taxon>Bacillati</taxon>
        <taxon>Bacillota</taxon>
        <taxon>Clostridia</taxon>
        <taxon>Eubacteriales</taxon>
        <taxon>Thermincolaceae</taxon>
        <taxon>Thermincola</taxon>
    </lineage>
</organism>
<dbReference type="PANTHER" id="PTHR21666:SF289">
    <property type="entry name" value="L-ALA--D-GLU ENDOPEPTIDASE"/>
    <property type="match status" value="1"/>
</dbReference>
<dbReference type="FunFam" id="2.70.70.10:FF:000006">
    <property type="entry name" value="M23 family peptidase"/>
    <property type="match status" value="1"/>
</dbReference>
<dbReference type="AlphaFoldDB" id="A0A0L6VZ72"/>
<evidence type="ECO:0000256" key="2">
    <source>
        <dbReference type="SAM" id="Coils"/>
    </source>
</evidence>
<evidence type="ECO:0000259" key="4">
    <source>
        <dbReference type="Pfam" id="PF01551"/>
    </source>
</evidence>
<dbReference type="RefSeq" id="WP_052218962.1">
    <property type="nucleotide sequence ID" value="NZ_LGTE01000031.1"/>
</dbReference>
<dbReference type="Gene3D" id="6.10.250.3150">
    <property type="match status" value="1"/>
</dbReference>
<keyword evidence="2" id="KW-0175">Coiled coil</keyword>
<evidence type="ECO:0000256" key="1">
    <source>
        <dbReference type="ARBA" id="ARBA00022729"/>
    </source>
</evidence>
<dbReference type="InterPro" id="IPR016047">
    <property type="entry name" value="M23ase_b-sheet_dom"/>
</dbReference>
<reference evidence="7" key="1">
    <citation type="submission" date="2015-07" db="EMBL/GenBank/DDBJ databases">
        <title>Complete Genome of Thermincola ferriacetica strain Z-0001T.</title>
        <authorList>
            <person name="Lusk B."/>
            <person name="Badalamenti J.P."/>
            <person name="Parameswaran P."/>
            <person name="Bond D.R."/>
            <person name="Torres C.I."/>
        </authorList>
    </citation>
    <scope>NUCLEOTIDE SEQUENCE [LARGE SCALE GENOMIC DNA]</scope>
    <source>
        <strain evidence="7">Z-0001</strain>
    </source>
</reference>
<evidence type="ECO:0000313" key="6">
    <source>
        <dbReference type="EMBL" id="KNZ68428.1"/>
    </source>
</evidence>
<dbReference type="PATRIC" id="fig|281456.6.peg.3145"/>
<dbReference type="SUPFAM" id="SSF57997">
    <property type="entry name" value="Tropomyosin"/>
    <property type="match status" value="1"/>
</dbReference>
<proteinExistence type="predicted"/>
<dbReference type="PANTHER" id="PTHR21666">
    <property type="entry name" value="PEPTIDASE-RELATED"/>
    <property type="match status" value="1"/>
</dbReference>
<dbReference type="Gene3D" id="2.70.70.10">
    <property type="entry name" value="Glucose Permease (Domain IIA)"/>
    <property type="match status" value="1"/>
</dbReference>
<evidence type="ECO:0000313" key="7">
    <source>
        <dbReference type="Proteomes" id="UP000037175"/>
    </source>
</evidence>
<accession>A0A0L6VZ72</accession>
<feature type="domain" description="Peptidoglycan hydrolase PcsB coiled-coil" evidence="5">
    <location>
        <begin position="102"/>
        <end position="174"/>
    </location>
</feature>
<feature type="coiled-coil region" evidence="2">
    <location>
        <begin position="154"/>
        <end position="247"/>
    </location>
</feature>
<gene>
    <name evidence="6" type="ORF">Tfer_3005</name>
</gene>
<comment type="caution">
    <text evidence="6">The sequence shown here is derived from an EMBL/GenBank/DDBJ whole genome shotgun (WGS) entry which is preliminary data.</text>
</comment>
<dbReference type="CDD" id="cd12797">
    <property type="entry name" value="M23_peptidase"/>
    <property type="match status" value="1"/>
</dbReference>
<dbReference type="InterPro" id="IPR050570">
    <property type="entry name" value="Cell_wall_metabolism_enzyme"/>
</dbReference>